<evidence type="ECO:0000256" key="2">
    <source>
        <dbReference type="SAM" id="MobiDB-lite"/>
    </source>
</evidence>
<feature type="region of interest" description="Disordered" evidence="2">
    <location>
        <begin position="76"/>
        <end position="113"/>
    </location>
</feature>
<accession>A0ABM0MFP0</accession>
<organism evidence="4 5">
    <name type="scientific">Saccoglossus kowalevskii</name>
    <name type="common">Acorn worm</name>
    <dbReference type="NCBI Taxonomy" id="10224"/>
    <lineage>
        <taxon>Eukaryota</taxon>
        <taxon>Metazoa</taxon>
        <taxon>Hemichordata</taxon>
        <taxon>Enteropneusta</taxon>
        <taxon>Harrimaniidae</taxon>
        <taxon>Saccoglossus</taxon>
    </lineage>
</organism>
<evidence type="ECO:0000259" key="3">
    <source>
        <dbReference type="PROSITE" id="PS51293"/>
    </source>
</evidence>
<dbReference type="InterPro" id="IPR001005">
    <property type="entry name" value="SANT/Myb"/>
</dbReference>
<feature type="compositionally biased region" description="Basic and acidic residues" evidence="2">
    <location>
        <begin position="418"/>
        <end position="430"/>
    </location>
</feature>
<dbReference type="PROSITE" id="PS51293">
    <property type="entry name" value="SANT"/>
    <property type="match status" value="1"/>
</dbReference>
<protein>
    <submittedName>
        <fullName evidence="5">Nuclear receptor corepressor 1-like</fullName>
    </submittedName>
</protein>
<feature type="compositionally biased region" description="Low complexity" evidence="2">
    <location>
        <begin position="198"/>
        <end position="208"/>
    </location>
</feature>
<dbReference type="InterPro" id="IPR051571">
    <property type="entry name" value="N-CoR_corepressor"/>
</dbReference>
<feature type="domain" description="SANT" evidence="3">
    <location>
        <begin position="9"/>
        <end position="60"/>
    </location>
</feature>
<evidence type="ECO:0000256" key="1">
    <source>
        <dbReference type="ARBA" id="ARBA00010097"/>
    </source>
</evidence>
<feature type="compositionally biased region" description="Basic and acidic residues" evidence="2">
    <location>
        <begin position="450"/>
        <end position="462"/>
    </location>
</feature>
<dbReference type="PANTHER" id="PTHR13992:SF39">
    <property type="entry name" value="SMRTER, ISOFORM G"/>
    <property type="match status" value="1"/>
</dbReference>
<name>A0ABM0MFP0_SACKO</name>
<dbReference type="GeneID" id="102804781"/>
<feature type="compositionally biased region" description="Basic and acidic residues" evidence="2">
    <location>
        <begin position="371"/>
        <end position="384"/>
    </location>
</feature>
<feature type="compositionally biased region" description="Basic and acidic residues" evidence="2">
    <location>
        <begin position="78"/>
        <end position="112"/>
    </location>
</feature>
<feature type="region of interest" description="Disordered" evidence="2">
    <location>
        <begin position="191"/>
        <end position="471"/>
    </location>
</feature>
<dbReference type="SMART" id="SM00717">
    <property type="entry name" value="SANT"/>
    <property type="match status" value="1"/>
</dbReference>
<proteinExistence type="inferred from homology"/>
<comment type="similarity">
    <text evidence="1">Belongs to the N-CoR nuclear receptor corepressors family.</text>
</comment>
<dbReference type="SUPFAM" id="SSF46689">
    <property type="entry name" value="Homeodomain-like"/>
    <property type="match status" value="1"/>
</dbReference>
<dbReference type="InterPro" id="IPR017884">
    <property type="entry name" value="SANT_dom"/>
</dbReference>
<keyword evidence="4" id="KW-1185">Reference proteome</keyword>
<feature type="compositionally biased region" description="Low complexity" evidence="2">
    <location>
        <begin position="340"/>
        <end position="349"/>
    </location>
</feature>
<dbReference type="Proteomes" id="UP000694865">
    <property type="component" value="Unplaced"/>
</dbReference>
<feature type="compositionally biased region" description="Acidic residues" evidence="2">
    <location>
        <begin position="209"/>
        <end position="230"/>
    </location>
</feature>
<feature type="compositionally biased region" description="Polar residues" evidence="2">
    <location>
        <begin position="266"/>
        <end position="332"/>
    </location>
</feature>
<dbReference type="Gene3D" id="1.10.10.60">
    <property type="entry name" value="Homeodomain-like"/>
    <property type="match status" value="1"/>
</dbReference>
<dbReference type="PANTHER" id="PTHR13992">
    <property type="entry name" value="NUCLEAR RECEPTOR CO-REPRESSOR RELATED NCOR"/>
    <property type="match status" value="1"/>
</dbReference>
<dbReference type="InterPro" id="IPR009057">
    <property type="entry name" value="Homeodomain-like_sf"/>
</dbReference>
<gene>
    <name evidence="5" type="primary">LOC102804781</name>
</gene>
<evidence type="ECO:0000313" key="5">
    <source>
        <dbReference type="RefSeq" id="XP_006818831.1"/>
    </source>
</evidence>
<feature type="compositionally biased region" description="Polar residues" evidence="2">
    <location>
        <begin position="241"/>
        <end position="259"/>
    </location>
</feature>
<reference evidence="5" key="1">
    <citation type="submission" date="2025-08" db="UniProtKB">
        <authorList>
            <consortium name="RefSeq"/>
        </authorList>
    </citation>
    <scope>IDENTIFICATION</scope>
    <source>
        <tissue evidence="5">Testes</tissue>
    </source>
</reference>
<evidence type="ECO:0000313" key="4">
    <source>
        <dbReference type="Proteomes" id="UP000694865"/>
    </source>
</evidence>
<sequence length="471" mass="51952">MMKEFKEKQLLNVWTDPEKQIFKEKYIQFPKNFQMIASFLERKSVPDCVLFYYLTKKNENYKQSVRKTAIKKRGFRKGRNDDDKDDKYYDEHDKDKHDMDDEEHGNPSHEVDVGMPVDGTACSLCKNPLDAYTLSRPVNKSNCDMFGVRENEVTPNMRVCSSCRCRSFRRRYDQKCMYRLNLMDLQLITRGSRRDSAADSVASTVTGASDEEDSSVSSDDNDADNDEESSDTASASENENDQASSSSKPVELTQASSSSKPDEPSHASSSSKPDELSQASSSNKPVELSQASSSSKPDELSQASSSSQPDELSQASSSSKPVELSQASSSSKPAEISPPAADSAAVATAEPTSDLAVEDVTSASGVGEDGEVTKEVENKEISKEETEEITTGESSQVDTFEEQRREIDTLPSQSEIKAALEKNDESDHDSSATCSADEGTGHTEGVVGSTKKENDGNKEEKHRWKNPRHRP</sequence>
<dbReference type="RefSeq" id="XP_006818831.1">
    <property type="nucleotide sequence ID" value="XM_006818768.1"/>
</dbReference>